<keyword evidence="1 2" id="KW-0808">Transferase</keyword>
<dbReference type="AlphaFoldDB" id="A0A2S7T585"/>
<dbReference type="PANTHER" id="PTHR46401">
    <property type="entry name" value="GLYCOSYLTRANSFERASE WBBK-RELATED"/>
    <property type="match status" value="1"/>
</dbReference>
<dbReference type="GO" id="GO:0016757">
    <property type="term" value="F:glycosyltransferase activity"/>
    <property type="evidence" value="ECO:0007669"/>
    <property type="project" value="TreeGrafter"/>
</dbReference>
<evidence type="ECO:0000313" key="2">
    <source>
        <dbReference type="EMBL" id="PQJ15089.1"/>
    </source>
</evidence>
<dbReference type="SUPFAM" id="SSF53756">
    <property type="entry name" value="UDP-Glycosyltransferase/glycogen phosphorylase"/>
    <property type="match status" value="1"/>
</dbReference>
<dbReference type="Proteomes" id="UP000239366">
    <property type="component" value="Unassembled WGS sequence"/>
</dbReference>
<dbReference type="EMBL" id="MQVX01000001">
    <property type="protein sequence ID" value="PQJ15089.1"/>
    <property type="molecule type" value="Genomic_DNA"/>
</dbReference>
<keyword evidence="3" id="KW-1185">Reference proteome</keyword>
<dbReference type="Pfam" id="PF13692">
    <property type="entry name" value="Glyco_trans_1_4"/>
    <property type="match status" value="1"/>
</dbReference>
<comment type="caution">
    <text evidence="2">The sequence shown here is derived from an EMBL/GenBank/DDBJ whole genome shotgun (WGS) entry which is preliminary data.</text>
</comment>
<proteinExistence type="predicted"/>
<sequence length="425" mass="48381">MHKLLLITYYWPPAGGPGVQRWLQMLKHLPEHGFEISVWVPENPFYPIEDAQLVQDIPENIEVLKSPIREPGQFLRWVAPRKTKRISAGILQEKKVHWTERVLLSIRGNLFIPDARIGWVKPSVQKLVPLIQEKNFQTVITSGPPHSLHLIGQELKKSCSIKWVADFRDPWTSIGYHKKLGLGRRASRRHQELEKKVLQSADQILVTSPGTKKEFQTLSTQPIEVLTNGYENLMEKGRLDSDFTLSHIGSLLSARNPKALWQALSELKTEDSFFAEKFRLQLAGTVSEEVIQTIRDSGLEENLLLLGYIPHAEVRQLQAQSQVLLLLEINHAYTTSILPGKLFEYMASLRPILAVGPKGWDAQAILEESQTGRFFGYDQKEAIKAQLKDWFARYQSNTLNVKGIGIEAYSRKNLSAQLASILAWE</sequence>
<dbReference type="OrthoDB" id="9794575at2"/>
<reference evidence="3" key="1">
    <citation type="submission" date="2016-11" db="EMBL/GenBank/DDBJ databases">
        <title>Trade-off between light-utilization and light-protection in marine flavobacteria.</title>
        <authorList>
            <person name="Kumagai Y."/>
            <person name="Yoshizawa S."/>
            <person name="Kogure K."/>
        </authorList>
    </citation>
    <scope>NUCLEOTIDE SEQUENCE [LARGE SCALE GENOMIC DNA]</scope>
    <source>
        <strain evidence="3">SG-18</strain>
    </source>
</reference>
<evidence type="ECO:0000313" key="3">
    <source>
        <dbReference type="Proteomes" id="UP000239366"/>
    </source>
</evidence>
<organism evidence="2 3">
    <name type="scientific">Aureicoccus marinus</name>
    <dbReference type="NCBI Taxonomy" id="754435"/>
    <lineage>
        <taxon>Bacteria</taxon>
        <taxon>Pseudomonadati</taxon>
        <taxon>Bacteroidota</taxon>
        <taxon>Flavobacteriia</taxon>
        <taxon>Flavobacteriales</taxon>
        <taxon>Flavobacteriaceae</taxon>
        <taxon>Aureicoccus</taxon>
    </lineage>
</organism>
<dbReference type="CDD" id="cd03794">
    <property type="entry name" value="GT4_WbuB-like"/>
    <property type="match status" value="1"/>
</dbReference>
<accession>A0A2S7T585</accession>
<gene>
    <name evidence="2" type="ORF">BST99_04515</name>
</gene>
<evidence type="ECO:0000256" key="1">
    <source>
        <dbReference type="ARBA" id="ARBA00022679"/>
    </source>
</evidence>
<name>A0A2S7T585_9FLAO</name>
<dbReference type="GO" id="GO:0009103">
    <property type="term" value="P:lipopolysaccharide biosynthetic process"/>
    <property type="evidence" value="ECO:0007669"/>
    <property type="project" value="TreeGrafter"/>
</dbReference>
<dbReference type="Gene3D" id="3.40.50.2000">
    <property type="entry name" value="Glycogen Phosphorylase B"/>
    <property type="match status" value="2"/>
</dbReference>
<dbReference type="PANTHER" id="PTHR46401:SF2">
    <property type="entry name" value="GLYCOSYLTRANSFERASE WBBK-RELATED"/>
    <property type="match status" value="1"/>
</dbReference>
<protein>
    <submittedName>
        <fullName evidence="2">Glycosyl transferase family 1</fullName>
    </submittedName>
</protein>